<sequence length="217" mass="23739">MSKLIPAFAVIGAGAGAIAAFFALGLFNVSAQEKHWPMVERLIGYARDRSIETHAADIAVPENLNGHGLIMEGMSHYSAHCAMCHGAPGVKAEDMADGMYPTPPDLQKTVAQRTSAELFWIVKNGIKMSGMPSWADHGDDELWPVVAFLETLPTLKPEDYAGLMAEADRMTEGRHGHVHGDGSQNTEPMHDDMPMDMNGMHHGETLEHTHSQPRHHE</sequence>
<dbReference type="Pfam" id="PF13442">
    <property type="entry name" value="Cytochrome_CBB3"/>
    <property type="match status" value="1"/>
</dbReference>
<dbReference type="InterPro" id="IPR009056">
    <property type="entry name" value="Cyt_c-like_dom"/>
</dbReference>
<dbReference type="GO" id="GO:0046872">
    <property type="term" value="F:metal ion binding"/>
    <property type="evidence" value="ECO:0007669"/>
    <property type="project" value="UniProtKB-KW"/>
</dbReference>
<dbReference type="Gene3D" id="1.10.760.10">
    <property type="entry name" value="Cytochrome c-like domain"/>
    <property type="match status" value="1"/>
</dbReference>
<feature type="compositionally biased region" description="Basic and acidic residues" evidence="4">
    <location>
        <begin position="188"/>
        <end position="210"/>
    </location>
</feature>
<dbReference type="EMBL" id="MLJW01000094">
    <property type="protein sequence ID" value="OIR00539.1"/>
    <property type="molecule type" value="Genomic_DNA"/>
</dbReference>
<evidence type="ECO:0000256" key="3">
    <source>
        <dbReference type="ARBA" id="ARBA00023004"/>
    </source>
</evidence>
<dbReference type="InterPro" id="IPR036909">
    <property type="entry name" value="Cyt_c-like_dom_sf"/>
</dbReference>
<dbReference type="GO" id="GO:0009055">
    <property type="term" value="F:electron transfer activity"/>
    <property type="evidence" value="ECO:0007669"/>
    <property type="project" value="InterPro"/>
</dbReference>
<proteinExistence type="predicted"/>
<dbReference type="AlphaFoldDB" id="A0A1J5RXY8"/>
<feature type="domain" description="Cytochrome c" evidence="5">
    <location>
        <begin position="68"/>
        <end position="153"/>
    </location>
</feature>
<protein>
    <recommendedName>
        <fullName evidence="5">Cytochrome c domain-containing protein</fullName>
    </recommendedName>
</protein>
<comment type="caution">
    <text evidence="6">The sequence shown here is derived from an EMBL/GenBank/DDBJ whole genome shotgun (WGS) entry which is preliminary data.</text>
</comment>
<evidence type="ECO:0000256" key="4">
    <source>
        <dbReference type="SAM" id="MobiDB-lite"/>
    </source>
</evidence>
<keyword evidence="2" id="KW-0479">Metal-binding</keyword>
<name>A0A1J5RXY8_9ZZZZ</name>
<keyword evidence="1" id="KW-0349">Heme</keyword>
<keyword evidence="3" id="KW-0408">Iron</keyword>
<dbReference type="GO" id="GO:0020037">
    <property type="term" value="F:heme binding"/>
    <property type="evidence" value="ECO:0007669"/>
    <property type="project" value="InterPro"/>
</dbReference>
<evidence type="ECO:0000313" key="6">
    <source>
        <dbReference type="EMBL" id="OIR00539.1"/>
    </source>
</evidence>
<dbReference type="PROSITE" id="PS51007">
    <property type="entry name" value="CYTC"/>
    <property type="match status" value="1"/>
</dbReference>
<accession>A0A1J5RXY8</accession>
<evidence type="ECO:0000256" key="2">
    <source>
        <dbReference type="ARBA" id="ARBA00022723"/>
    </source>
</evidence>
<evidence type="ECO:0000256" key="1">
    <source>
        <dbReference type="ARBA" id="ARBA00022617"/>
    </source>
</evidence>
<gene>
    <name evidence="6" type="ORF">GALL_174120</name>
</gene>
<evidence type="ECO:0000259" key="5">
    <source>
        <dbReference type="PROSITE" id="PS51007"/>
    </source>
</evidence>
<dbReference type="SUPFAM" id="SSF46626">
    <property type="entry name" value="Cytochrome c"/>
    <property type="match status" value="1"/>
</dbReference>
<feature type="region of interest" description="Disordered" evidence="4">
    <location>
        <begin position="173"/>
        <end position="217"/>
    </location>
</feature>
<reference evidence="6" key="1">
    <citation type="submission" date="2016-10" db="EMBL/GenBank/DDBJ databases">
        <title>Sequence of Gallionella enrichment culture.</title>
        <authorList>
            <person name="Poehlein A."/>
            <person name="Muehling M."/>
            <person name="Daniel R."/>
        </authorList>
    </citation>
    <scope>NUCLEOTIDE SEQUENCE</scope>
</reference>
<organism evidence="6">
    <name type="scientific">mine drainage metagenome</name>
    <dbReference type="NCBI Taxonomy" id="410659"/>
    <lineage>
        <taxon>unclassified sequences</taxon>
        <taxon>metagenomes</taxon>
        <taxon>ecological metagenomes</taxon>
    </lineage>
</organism>